<dbReference type="GO" id="GO:0006740">
    <property type="term" value="P:NADPH regeneration"/>
    <property type="evidence" value="ECO:0007669"/>
    <property type="project" value="TreeGrafter"/>
</dbReference>
<dbReference type="GO" id="GO:0050661">
    <property type="term" value="F:NADP binding"/>
    <property type="evidence" value="ECO:0007669"/>
    <property type="project" value="TreeGrafter"/>
</dbReference>
<keyword evidence="6" id="KW-1278">Translocase</keyword>
<dbReference type="NCBIfam" id="NF006942">
    <property type="entry name" value="PRK09424.1"/>
    <property type="match status" value="1"/>
</dbReference>
<dbReference type="RefSeq" id="WP_184169409.1">
    <property type="nucleotide sequence ID" value="NZ_JACHGF010000001.1"/>
</dbReference>
<dbReference type="SUPFAM" id="SSF51735">
    <property type="entry name" value="NAD(P)-binding Rossmann-fold domains"/>
    <property type="match status" value="1"/>
</dbReference>
<proteinExistence type="inferred from homology"/>
<dbReference type="InterPro" id="IPR008143">
    <property type="entry name" value="Ala_DH/PNT_CS2"/>
</dbReference>
<dbReference type="PANTHER" id="PTHR10160">
    <property type="entry name" value="NAD(P) TRANSHYDROGENASE"/>
    <property type="match status" value="1"/>
</dbReference>
<dbReference type="SMART" id="SM01003">
    <property type="entry name" value="AlaDh_PNT_N"/>
    <property type="match status" value="1"/>
</dbReference>
<dbReference type="Pfam" id="PF05222">
    <property type="entry name" value="AlaDh_PNT_N"/>
    <property type="match status" value="1"/>
</dbReference>
<feature type="domain" description="Alanine dehydrogenase/pyridine nucleotide transhydrogenase NAD(H)-binding" evidence="12">
    <location>
        <begin position="148"/>
        <end position="312"/>
    </location>
</feature>
<dbReference type="SUPFAM" id="SSF52283">
    <property type="entry name" value="Formate/glycerate dehydrogenase catalytic domain-like"/>
    <property type="match status" value="1"/>
</dbReference>
<evidence type="ECO:0000256" key="3">
    <source>
        <dbReference type="ARBA" id="ARBA00012943"/>
    </source>
</evidence>
<dbReference type="SMART" id="SM01002">
    <property type="entry name" value="AlaDh_PNT_C"/>
    <property type="match status" value="1"/>
</dbReference>
<dbReference type="InterPro" id="IPR007698">
    <property type="entry name" value="AlaDH/PNT_NAD(H)-bd"/>
</dbReference>
<dbReference type="GO" id="GO:0008750">
    <property type="term" value="F:proton-translocating NAD(P)+ transhydrogenase activity"/>
    <property type="evidence" value="ECO:0007669"/>
    <property type="project" value="UniProtKB-EC"/>
</dbReference>
<keyword evidence="4" id="KW-0547">Nucleotide-binding</keyword>
<evidence type="ECO:0000256" key="11">
    <source>
        <dbReference type="ARBA" id="ARBA00084087"/>
    </source>
</evidence>
<dbReference type="PROSITE" id="PS00837">
    <property type="entry name" value="ALADH_PNT_2"/>
    <property type="match status" value="1"/>
</dbReference>
<dbReference type="PANTHER" id="PTHR10160:SF19">
    <property type="entry name" value="PROTON-TRANSLOCATING NAD(P)(+) TRANSHYDROGENASE"/>
    <property type="match status" value="1"/>
</dbReference>
<comment type="caution">
    <text evidence="14">The sequence shown here is derived from an EMBL/GenBank/DDBJ whole genome shotgun (WGS) entry which is preliminary data.</text>
</comment>
<dbReference type="EMBL" id="JACHGF010000001">
    <property type="protein sequence ID" value="MBB5282000.1"/>
    <property type="molecule type" value="Genomic_DNA"/>
</dbReference>
<evidence type="ECO:0000256" key="4">
    <source>
        <dbReference type="ARBA" id="ARBA00022741"/>
    </source>
</evidence>
<dbReference type="CDD" id="cd05304">
    <property type="entry name" value="Rubrum_tdh"/>
    <property type="match status" value="1"/>
</dbReference>
<gene>
    <name evidence="14" type="ORF">HNQ92_000121</name>
</gene>
<comment type="catalytic activity">
    <reaction evidence="8">
        <text>NAD(+) + NADPH + H(+)(in) = NADH + NADP(+) + H(+)(out)</text>
        <dbReference type="Rhea" id="RHEA:47992"/>
        <dbReference type="ChEBI" id="CHEBI:15378"/>
        <dbReference type="ChEBI" id="CHEBI:57540"/>
        <dbReference type="ChEBI" id="CHEBI:57783"/>
        <dbReference type="ChEBI" id="CHEBI:57945"/>
        <dbReference type="ChEBI" id="CHEBI:58349"/>
        <dbReference type="EC" id="7.1.1.1"/>
    </reaction>
</comment>
<name>A0A840TPM2_9BACT</name>
<dbReference type="AlphaFoldDB" id="A0A840TPM2"/>
<evidence type="ECO:0000256" key="5">
    <source>
        <dbReference type="ARBA" id="ARBA00022857"/>
    </source>
</evidence>
<evidence type="ECO:0000256" key="9">
    <source>
        <dbReference type="ARBA" id="ARBA00071353"/>
    </source>
</evidence>
<sequence length="379" mass="40532">MKIVVPKETKALERRVAITPDVVKSLHKAGFSCLIETGAGEASYFSDESYLRAGASIAPSAAEAYQEADVVLRVNAPEPAEVALMKEGTVLLSYLYAYTIPAVVEALNQKKIASFAMDAVPRISRAQKMDALSSQANLAGYKAVLLGANELGKIFPLMMTAAGTITPARVLVFGAGVAGLQAIATAKRLGAVVEATDVRPETKEQVESLGGRFVQVEGAEGVKTEGGYAREVSAEYLQKQQELIKERIKEADLAITTALVIGKKAPVLITEEMVKSMKTGSVIVDMAVESGGNCELSEFNKTVVKHGVTIVGESNLPSLLPVNASELYARNISTLLLHLAGKDGFRWEMEEEVTKGSLITYQGELVHAFTKEILSKNKA</sequence>
<keyword evidence="14" id="KW-0560">Oxidoreductase</keyword>
<dbReference type="InterPro" id="IPR007886">
    <property type="entry name" value="AlaDH/PNT_N"/>
</dbReference>
<comment type="similarity">
    <text evidence="2">Belongs to the AlaDH/PNT family.</text>
</comment>
<evidence type="ECO:0000313" key="14">
    <source>
        <dbReference type="EMBL" id="MBB5282000.1"/>
    </source>
</evidence>
<keyword evidence="7" id="KW-0520">NAD</keyword>
<evidence type="ECO:0000256" key="1">
    <source>
        <dbReference type="ARBA" id="ARBA00003943"/>
    </source>
</evidence>
<dbReference type="GO" id="GO:0016491">
    <property type="term" value="F:oxidoreductase activity"/>
    <property type="evidence" value="ECO:0007669"/>
    <property type="project" value="UniProtKB-KW"/>
</dbReference>
<accession>A0A840TPM2</accession>
<dbReference type="Gene3D" id="3.40.50.720">
    <property type="entry name" value="NAD(P)-binding Rossmann-like Domain"/>
    <property type="match status" value="2"/>
</dbReference>
<evidence type="ECO:0000259" key="13">
    <source>
        <dbReference type="SMART" id="SM01003"/>
    </source>
</evidence>
<protein>
    <recommendedName>
        <fullName evidence="9">NAD(P) transhydrogenase subunit alpha part 1</fullName>
        <ecNumber evidence="3">7.1.1.1</ecNumber>
    </recommendedName>
    <alternativeName>
        <fullName evidence="11">Nicotinamide nucleotide transhydrogenase subunit alpha 1</fullName>
    </alternativeName>
    <alternativeName>
        <fullName evidence="10">Pyridine nucleotide transhydrogenase subunit alpha 1</fullName>
    </alternativeName>
</protein>
<evidence type="ECO:0000256" key="10">
    <source>
        <dbReference type="ARBA" id="ARBA00076996"/>
    </source>
</evidence>
<evidence type="ECO:0000256" key="7">
    <source>
        <dbReference type="ARBA" id="ARBA00023027"/>
    </source>
</evidence>
<comment type="function">
    <text evidence="1">The transhydrogenation between NADH and NADP is coupled to respiration and ATP hydrolysis and functions as a proton pump across the membrane.</text>
</comment>
<dbReference type="FunFam" id="3.40.50.720:FF:000188">
    <property type="entry name" value="NAD(P) transhydrogenase alpha subunit 1"/>
    <property type="match status" value="1"/>
</dbReference>
<feature type="domain" description="Alanine dehydrogenase/pyridine nucleotide transhydrogenase N-terminal" evidence="13">
    <location>
        <begin position="4"/>
        <end position="139"/>
    </location>
</feature>
<reference evidence="14 15" key="1">
    <citation type="submission" date="2020-08" db="EMBL/GenBank/DDBJ databases">
        <title>Genomic Encyclopedia of Type Strains, Phase IV (KMG-IV): sequencing the most valuable type-strain genomes for metagenomic binning, comparative biology and taxonomic classification.</title>
        <authorList>
            <person name="Goeker M."/>
        </authorList>
    </citation>
    <scope>NUCLEOTIDE SEQUENCE [LARGE SCALE GENOMIC DNA]</scope>
    <source>
        <strain evidence="14 15">DSM 105074</strain>
    </source>
</reference>
<dbReference type="InterPro" id="IPR036291">
    <property type="entry name" value="NAD(P)-bd_dom_sf"/>
</dbReference>
<keyword evidence="15" id="KW-1185">Reference proteome</keyword>
<dbReference type="Proteomes" id="UP000557307">
    <property type="component" value="Unassembled WGS sequence"/>
</dbReference>
<keyword evidence="5" id="KW-0521">NADP</keyword>
<evidence type="ECO:0000259" key="12">
    <source>
        <dbReference type="SMART" id="SM01002"/>
    </source>
</evidence>
<dbReference type="Pfam" id="PF01262">
    <property type="entry name" value="AlaDh_PNT_C"/>
    <property type="match status" value="1"/>
</dbReference>
<dbReference type="EC" id="7.1.1.1" evidence="3"/>
<evidence type="ECO:0000256" key="6">
    <source>
        <dbReference type="ARBA" id="ARBA00022967"/>
    </source>
</evidence>
<evidence type="ECO:0000313" key="15">
    <source>
        <dbReference type="Proteomes" id="UP000557307"/>
    </source>
</evidence>
<evidence type="ECO:0000256" key="8">
    <source>
        <dbReference type="ARBA" id="ARBA00048202"/>
    </source>
</evidence>
<dbReference type="GO" id="GO:0005886">
    <property type="term" value="C:plasma membrane"/>
    <property type="evidence" value="ECO:0007669"/>
    <property type="project" value="TreeGrafter"/>
</dbReference>
<evidence type="ECO:0000256" key="2">
    <source>
        <dbReference type="ARBA" id="ARBA00005689"/>
    </source>
</evidence>
<organism evidence="14 15">
    <name type="scientific">Rhabdobacter roseus</name>
    <dbReference type="NCBI Taxonomy" id="1655419"/>
    <lineage>
        <taxon>Bacteria</taxon>
        <taxon>Pseudomonadati</taxon>
        <taxon>Bacteroidota</taxon>
        <taxon>Cytophagia</taxon>
        <taxon>Cytophagales</taxon>
        <taxon>Cytophagaceae</taxon>
        <taxon>Rhabdobacter</taxon>
    </lineage>
</organism>